<keyword evidence="3" id="KW-1185">Reference proteome</keyword>
<dbReference type="AlphaFoldDB" id="A0AAE0HIW4"/>
<reference evidence="2" key="2">
    <citation type="submission" date="2023-06" db="EMBL/GenBank/DDBJ databases">
        <authorList>
            <consortium name="Lawrence Berkeley National Laboratory"/>
            <person name="Haridas S."/>
            <person name="Hensen N."/>
            <person name="Bonometti L."/>
            <person name="Westerberg I."/>
            <person name="Brannstrom I.O."/>
            <person name="Guillou S."/>
            <person name="Cros-Aarteil S."/>
            <person name="Calhoun S."/>
            <person name="Kuo A."/>
            <person name="Mondo S."/>
            <person name="Pangilinan J."/>
            <person name="Riley R."/>
            <person name="Labutti K."/>
            <person name="Andreopoulos B."/>
            <person name="Lipzen A."/>
            <person name="Chen C."/>
            <person name="Yanf M."/>
            <person name="Daum C."/>
            <person name="Ng V."/>
            <person name="Clum A."/>
            <person name="Steindorff A."/>
            <person name="Ohm R."/>
            <person name="Martin F."/>
            <person name="Silar P."/>
            <person name="Natvig D."/>
            <person name="Lalanne C."/>
            <person name="Gautier V."/>
            <person name="Ament-Velasquez S.L."/>
            <person name="Kruys A."/>
            <person name="Hutchinson M.I."/>
            <person name="Powell A.J."/>
            <person name="Barry K."/>
            <person name="Miller A.N."/>
            <person name="Grigoriev I.V."/>
            <person name="Debuchy R."/>
            <person name="Gladieux P."/>
            <person name="Thoren M.H."/>
            <person name="Johannesson H."/>
        </authorList>
    </citation>
    <scope>NUCLEOTIDE SEQUENCE</scope>
    <source>
        <strain evidence="2">CBS 168.71</strain>
    </source>
</reference>
<evidence type="ECO:0000256" key="1">
    <source>
        <dbReference type="SAM" id="SignalP"/>
    </source>
</evidence>
<dbReference type="RefSeq" id="XP_062660912.1">
    <property type="nucleotide sequence ID" value="XM_062803522.1"/>
</dbReference>
<accession>A0AAE0HIW4</accession>
<dbReference type="Proteomes" id="UP001278766">
    <property type="component" value="Unassembled WGS sequence"/>
</dbReference>
<dbReference type="GeneID" id="87840470"/>
<sequence>MARTQGFGLTLGACLIQLATLVFASPIKANAVVERDHASSTTTTTVWIEPTTLTVNPRDPTITRDAGWTTTTGPPPFTSTVTSSCITYDYSYPPEDHSPTVSTSTVTARSTITVTDTDRPLQTQYYFHLPTVTVTTPLATYVSYHCLNTMVVQYHDWEHLTWTWSNWAHTATTTGLCVTTSTRSTTIPGVTLPAQPPSRTLEDWEYFSEPGVSVVTKHSVAVVTDVRATLDATTTRTVCDARNPRPTITSPFTVVRPRTTVTTTETITTGCAGGAAAKVRRQGSGTGEGSQVYPPVEVRTVVYTTVTVIDNSVMTLTGTAIVDINTQEFPVTRVAYTTVTGTRVATATVTVCDV</sequence>
<feature type="chain" id="PRO_5041977422" evidence="1">
    <location>
        <begin position="25"/>
        <end position="354"/>
    </location>
</feature>
<feature type="signal peptide" evidence="1">
    <location>
        <begin position="1"/>
        <end position="24"/>
    </location>
</feature>
<name>A0AAE0HIW4_9PEZI</name>
<evidence type="ECO:0000313" key="3">
    <source>
        <dbReference type="Proteomes" id="UP001278766"/>
    </source>
</evidence>
<organism evidence="2 3">
    <name type="scientific">Chaetomium fimeti</name>
    <dbReference type="NCBI Taxonomy" id="1854472"/>
    <lineage>
        <taxon>Eukaryota</taxon>
        <taxon>Fungi</taxon>
        <taxon>Dikarya</taxon>
        <taxon>Ascomycota</taxon>
        <taxon>Pezizomycotina</taxon>
        <taxon>Sordariomycetes</taxon>
        <taxon>Sordariomycetidae</taxon>
        <taxon>Sordariales</taxon>
        <taxon>Chaetomiaceae</taxon>
        <taxon>Chaetomium</taxon>
    </lineage>
</organism>
<proteinExistence type="predicted"/>
<keyword evidence="1" id="KW-0732">Signal</keyword>
<dbReference type="EMBL" id="JAUEPN010000003">
    <property type="protein sequence ID" value="KAK3297398.1"/>
    <property type="molecule type" value="Genomic_DNA"/>
</dbReference>
<reference evidence="2" key="1">
    <citation type="journal article" date="2023" name="Mol. Phylogenet. Evol.">
        <title>Genome-scale phylogeny and comparative genomics of the fungal order Sordariales.</title>
        <authorList>
            <person name="Hensen N."/>
            <person name="Bonometti L."/>
            <person name="Westerberg I."/>
            <person name="Brannstrom I.O."/>
            <person name="Guillou S."/>
            <person name="Cros-Aarteil S."/>
            <person name="Calhoun S."/>
            <person name="Haridas S."/>
            <person name="Kuo A."/>
            <person name="Mondo S."/>
            <person name="Pangilinan J."/>
            <person name="Riley R."/>
            <person name="LaButti K."/>
            <person name="Andreopoulos B."/>
            <person name="Lipzen A."/>
            <person name="Chen C."/>
            <person name="Yan M."/>
            <person name="Daum C."/>
            <person name="Ng V."/>
            <person name="Clum A."/>
            <person name="Steindorff A."/>
            <person name="Ohm R.A."/>
            <person name="Martin F."/>
            <person name="Silar P."/>
            <person name="Natvig D.O."/>
            <person name="Lalanne C."/>
            <person name="Gautier V."/>
            <person name="Ament-Velasquez S.L."/>
            <person name="Kruys A."/>
            <person name="Hutchinson M.I."/>
            <person name="Powell A.J."/>
            <person name="Barry K."/>
            <person name="Miller A.N."/>
            <person name="Grigoriev I.V."/>
            <person name="Debuchy R."/>
            <person name="Gladieux P."/>
            <person name="Hiltunen Thoren M."/>
            <person name="Johannesson H."/>
        </authorList>
    </citation>
    <scope>NUCLEOTIDE SEQUENCE</scope>
    <source>
        <strain evidence="2">CBS 168.71</strain>
    </source>
</reference>
<evidence type="ECO:0000313" key="2">
    <source>
        <dbReference type="EMBL" id="KAK3297398.1"/>
    </source>
</evidence>
<gene>
    <name evidence="2" type="ORF">B0H64DRAFT_392075</name>
</gene>
<comment type="caution">
    <text evidence="2">The sequence shown here is derived from an EMBL/GenBank/DDBJ whole genome shotgun (WGS) entry which is preliminary data.</text>
</comment>
<protein>
    <submittedName>
        <fullName evidence="2">Uncharacterized protein</fullName>
    </submittedName>
</protein>